<evidence type="ECO:0000313" key="2">
    <source>
        <dbReference type="Proteomes" id="UP000479000"/>
    </source>
</evidence>
<organism evidence="1 2">
    <name type="scientific">Nesidiocoris tenuis</name>
    <dbReference type="NCBI Taxonomy" id="355587"/>
    <lineage>
        <taxon>Eukaryota</taxon>
        <taxon>Metazoa</taxon>
        <taxon>Ecdysozoa</taxon>
        <taxon>Arthropoda</taxon>
        <taxon>Hexapoda</taxon>
        <taxon>Insecta</taxon>
        <taxon>Pterygota</taxon>
        <taxon>Neoptera</taxon>
        <taxon>Paraneoptera</taxon>
        <taxon>Hemiptera</taxon>
        <taxon>Heteroptera</taxon>
        <taxon>Panheteroptera</taxon>
        <taxon>Cimicomorpha</taxon>
        <taxon>Miridae</taxon>
        <taxon>Dicyphina</taxon>
        <taxon>Nesidiocoris</taxon>
    </lineage>
</organism>
<evidence type="ECO:0000313" key="1">
    <source>
        <dbReference type="EMBL" id="CAB0000876.1"/>
    </source>
</evidence>
<sequence length="148" mass="17048">MTSFCKKKRFKPCSLISRALQSKLDPTDSKLIELSFYNGGGGCRYSLMNAAPRTSRISEANPRGRRRILLSKKILRGLQCLESSSHVTQQQIGEEWCRKKCRVQERDATKMMNYRTSVAMLLGTQRSSCVQHTTALYPYQFSNFRRLQ</sequence>
<dbReference type="Proteomes" id="UP000479000">
    <property type="component" value="Unassembled WGS sequence"/>
</dbReference>
<reference evidence="1 2" key="1">
    <citation type="submission" date="2020-02" db="EMBL/GenBank/DDBJ databases">
        <authorList>
            <person name="Ferguson B K."/>
        </authorList>
    </citation>
    <scope>NUCLEOTIDE SEQUENCE [LARGE SCALE GENOMIC DNA]</scope>
</reference>
<dbReference type="EMBL" id="CADCXU010010153">
    <property type="protein sequence ID" value="CAB0000876.1"/>
    <property type="molecule type" value="Genomic_DNA"/>
</dbReference>
<accession>A0A6H5GC43</accession>
<proteinExistence type="predicted"/>
<name>A0A6H5GC43_9HEMI</name>
<dbReference type="AlphaFoldDB" id="A0A6H5GC43"/>
<keyword evidence="2" id="KW-1185">Reference proteome</keyword>
<gene>
    <name evidence="1" type="ORF">NTEN_LOCUS6663</name>
</gene>
<protein>
    <submittedName>
        <fullName evidence="1">Uncharacterized protein</fullName>
    </submittedName>
</protein>